<sequence>MLIINSKCSNREVAPRHTHTHFTFWLVSVLYVILEDVAVILGFLTNGLSVTEVTISSHEALEAECLHQFVVAPRKSDCRGSFIKLTCLRNLKDRLLLIDENSIQRYVKCHIMLLFGTILFGDKSGVAVHRKVLPLLRDFGSIRQTSHFDCKKIDGLLTLLLSWTWIRLPFLALIPRDSCIFLLANRSVHTDAINFLVVLLTLGSPDDLQKNQFVWEVYVVDRIEPNIIHTDIYIHLVVREFGFIQIAPHQERSLNKAHGKVLTGHKNPEFHCHSKFIIHHNKNFYHNNTMQ</sequence>
<evidence type="ECO:0000313" key="3">
    <source>
        <dbReference type="EMBL" id="RYR30313.1"/>
    </source>
</evidence>
<comment type="caution">
    <text evidence="3">The sequence shown here is derived from an EMBL/GenBank/DDBJ whole genome shotgun (WGS) entry which is preliminary data.</text>
</comment>
<evidence type="ECO:0000259" key="2">
    <source>
        <dbReference type="Pfam" id="PF10536"/>
    </source>
</evidence>
<dbReference type="InterPro" id="IPR044824">
    <property type="entry name" value="MAIN-like"/>
</dbReference>
<name>A0A445AVA0_ARAHY</name>
<dbReference type="EMBL" id="SDMP01000011">
    <property type="protein sequence ID" value="RYR30313.1"/>
    <property type="molecule type" value="Genomic_DNA"/>
</dbReference>
<dbReference type="AlphaFoldDB" id="A0A445AVA0"/>
<keyword evidence="1" id="KW-0472">Membrane</keyword>
<keyword evidence="1" id="KW-1133">Transmembrane helix</keyword>
<proteinExistence type="predicted"/>
<dbReference type="PANTHER" id="PTHR46033:SF8">
    <property type="entry name" value="PROTEIN MAINTENANCE OF MERISTEMS-LIKE"/>
    <property type="match status" value="1"/>
</dbReference>
<feature type="transmembrane region" description="Helical" evidence="1">
    <location>
        <begin position="21"/>
        <end position="44"/>
    </location>
</feature>
<protein>
    <recommendedName>
        <fullName evidence="2">Aminotransferase-like plant mobile domain-containing protein</fullName>
    </recommendedName>
</protein>
<dbReference type="Proteomes" id="UP000289738">
    <property type="component" value="Chromosome B01"/>
</dbReference>
<gene>
    <name evidence="3" type="ORF">Ahy_B01g055111</name>
</gene>
<dbReference type="InterPro" id="IPR019557">
    <property type="entry name" value="AminoTfrase-like_pln_mobile"/>
</dbReference>
<dbReference type="Pfam" id="PF10536">
    <property type="entry name" value="PMD"/>
    <property type="match status" value="1"/>
</dbReference>
<reference evidence="3 4" key="1">
    <citation type="submission" date="2019-01" db="EMBL/GenBank/DDBJ databases">
        <title>Sequencing of cultivated peanut Arachis hypogaea provides insights into genome evolution and oil improvement.</title>
        <authorList>
            <person name="Chen X."/>
        </authorList>
    </citation>
    <scope>NUCLEOTIDE SEQUENCE [LARGE SCALE GENOMIC DNA]</scope>
    <source>
        <strain evidence="4">cv. Fuhuasheng</strain>
        <tissue evidence="3">Leaves</tissue>
    </source>
</reference>
<evidence type="ECO:0000313" key="4">
    <source>
        <dbReference type="Proteomes" id="UP000289738"/>
    </source>
</evidence>
<accession>A0A445AVA0</accession>
<feature type="domain" description="Aminotransferase-like plant mobile" evidence="2">
    <location>
        <begin position="32"/>
        <end position="144"/>
    </location>
</feature>
<organism evidence="3 4">
    <name type="scientific">Arachis hypogaea</name>
    <name type="common">Peanut</name>
    <dbReference type="NCBI Taxonomy" id="3818"/>
    <lineage>
        <taxon>Eukaryota</taxon>
        <taxon>Viridiplantae</taxon>
        <taxon>Streptophyta</taxon>
        <taxon>Embryophyta</taxon>
        <taxon>Tracheophyta</taxon>
        <taxon>Spermatophyta</taxon>
        <taxon>Magnoliopsida</taxon>
        <taxon>eudicotyledons</taxon>
        <taxon>Gunneridae</taxon>
        <taxon>Pentapetalae</taxon>
        <taxon>rosids</taxon>
        <taxon>fabids</taxon>
        <taxon>Fabales</taxon>
        <taxon>Fabaceae</taxon>
        <taxon>Papilionoideae</taxon>
        <taxon>50 kb inversion clade</taxon>
        <taxon>dalbergioids sensu lato</taxon>
        <taxon>Dalbergieae</taxon>
        <taxon>Pterocarpus clade</taxon>
        <taxon>Arachis</taxon>
    </lineage>
</organism>
<dbReference type="GO" id="GO:0010073">
    <property type="term" value="P:meristem maintenance"/>
    <property type="evidence" value="ECO:0007669"/>
    <property type="project" value="InterPro"/>
</dbReference>
<keyword evidence="4" id="KW-1185">Reference proteome</keyword>
<keyword evidence="1" id="KW-0812">Transmembrane</keyword>
<evidence type="ECO:0000256" key="1">
    <source>
        <dbReference type="SAM" id="Phobius"/>
    </source>
</evidence>
<dbReference type="PANTHER" id="PTHR46033">
    <property type="entry name" value="PROTEIN MAIN-LIKE 2"/>
    <property type="match status" value="1"/>
</dbReference>